<keyword evidence="6" id="KW-1185">Reference proteome</keyword>
<evidence type="ECO:0000256" key="1">
    <source>
        <dbReference type="ARBA" id="ARBA00022578"/>
    </source>
</evidence>
<dbReference type="RefSeq" id="XP_005714300.1">
    <property type="nucleotide sequence ID" value="XM_005714243.1"/>
</dbReference>
<organism evidence="5 6">
    <name type="scientific">Chondrus crispus</name>
    <name type="common">Carrageen Irish moss</name>
    <name type="synonym">Polymorpha crispa</name>
    <dbReference type="NCBI Taxonomy" id="2769"/>
    <lineage>
        <taxon>Eukaryota</taxon>
        <taxon>Rhodophyta</taxon>
        <taxon>Florideophyceae</taxon>
        <taxon>Rhodymeniophycidae</taxon>
        <taxon>Gigartinales</taxon>
        <taxon>Gigartinaceae</taxon>
        <taxon>Chondrus</taxon>
    </lineage>
</organism>
<dbReference type="GO" id="GO:0032196">
    <property type="term" value="P:transposition"/>
    <property type="evidence" value="ECO:0007669"/>
    <property type="project" value="UniProtKB-KW"/>
</dbReference>
<evidence type="ECO:0000313" key="6">
    <source>
        <dbReference type="Proteomes" id="UP000012073"/>
    </source>
</evidence>
<dbReference type="KEGG" id="ccp:CHC_T00002913001"/>
<evidence type="ECO:0000313" key="5">
    <source>
        <dbReference type="EMBL" id="CDF34481.1"/>
    </source>
</evidence>
<dbReference type="PANTHER" id="PTHR35528">
    <property type="entry name" value="BLL1675 PROTEIN"/>
    <property type="match status" value="1"/>
</dbReference>
<keyword evidence="2" id="KW-0238">DNA-binding</keyword>
<keyword evidence="1" id="KW-0815">Transposition</keyword>
<reference evidence="6" key="1">
    <citation type="journal article" date="2013" name="Proc. Natl. Acad. Sci. U.S.A.">
        <title>Genome structure and metabolic features in the red seaweed Chondrus crispus shed light on evolution of the Archaeplastida.</title>
        <authorList>
            <person name="Collen J."/>
            <person name="Porcel B."/>
            <person name="Carre W."/>
            <person name="Ball S.G."/>
            <person name="Chaparro C."/>
            <person name="Tonon T."/>
            <person name="Barbeyron T."/>
            <person name="Michel G."/>
            <person name="Noel B."/>
            <person name="Valentin K."/>
            <person name="Elias M."/>
            <person name="Artiguenave F."/>
            <person name="Arun A."/>
            <person name="Aury J.M."/>
            <person name="Barbosa-Neto J.F."/>
            <person name="Bothwell J.H."/>
            <person name="Bouget F.Y."/>
            <person name="Brillet L."/>
            <person name="Cabello-Hurtado F."/>
            <person name="Capella-Gutierrez S."/>
            <person name="Charrier B."/>
            <person name="Cladiere L."/>
            <person name="Cock J.M."/>
            <person name="Coelho S.M."/>
            <person name="Colleoni C."/>
            <person name="Czjzek M."/>
            <person name="Da Silva C."/>
            <person name="Delage L."/>
            <person name="Denoeud F."/>
            <person name="Deschamps P."/>
            <person name="Dittami S.M."/>
            <person name="Gabaldon T."/>
            <person name="Gachon C.M."/>
            <person name="Groisillier A."/>
            <person name="Herve C."/>
            <person name="Jabbari K."/>
            <person name="Katinka M."/>
            <person name="Kloareg B."/>
            <person name="Kowalczyk N."/>
            <person name="Labadie K."/>
            <person name="Leblanc C."/>
            <person name="Lopez P.J."/>
            <person name="McLachlan D.H."/>
            <person name="Meslet-Cladiere L."/>
            <person name="Moustafa A."/>
            <person name="Nehr Z."/>
            <person name="Nyvall Collen P."/>
            <person name="Panaud O."/>
            <person name="Partensky F."/>
            <person name="Poulain J."/>
            <person name="Rensing S.A."/>
            <person name="Rousvoal S."/>
            <person name="Samson G."/>
            <person name="Symeonidi A."/>
            <person name="Weissenbach J."/>
            <person name="Zambounis A."/>
            <person name="Wincker P."/>
            <person name="Boyen C."/>
        </authorList>
    </citation>
    <scope>NUCLEOTIDE SEQUENCE [LARGE SCALE GENOMIC DNA]</scope>
    <source>
        <strain evidence="6">cv. Stackhouse</strain>
    </source>
</reference>
<dbReference type="InterPro" id="IPR052183">
    <property type="entry name" value="IS_Transposase"/>
</dbReference>
<protein>
    <recommendedName>
        <fullName evidence="4">DDE domain-containing protein</fullName>
    </recommendedName>
</protein>
<evidence type="ECO:0000256" key="3">
    <source>
        <dbReference type="ARBA" id="ARBA00023172"/>
    </source>
</evidence>
<gene>
    <name evidence="5" type="ORF">CHC_T00002913001</name>
</gene>
<dbReference type="Pfam" id="PF13610">
    <property type="entry name" value="DDE_Tnp_IS240"/>
    <property type="match status" value="1"/>
</dbReference>
<dbReference type="Gramene" id="CDF34481">
    <property type="protein sequence ID" value="CDF34481"/>
    <property type="gene ID" value="CHC_T00002913001"/>
</dbReference>
<dbReference type="Proteomes" id="UP000012073">
    <property type="component" value="Unassembled WGS sequence"/>
</dbReference>
<dbReference type="OrthoDB" id="8299812at2759"/>
<dbReference type="InterPro" id="IPR047930">
    <property type="entry name" value="Transpos_IS6"/>
</dbReference>
<dbReference type="GO" id="GO:0006310">
    <property type="term" value="P:DNA recombination"/>
    <property type="evidence" value="ECO:0007669"/>
    <property type="project" value="UniProtKB-KW"/>
</dbReference>
<dbReference type="EMBL" id="HG001694">
    <property type="protein sequence ID" value="CDF34481.1"/>
    <property type="molecule type" value="Genomic_DNA"/>
</dbReference>
<evidence type="ECO:0000259" key="4">
    <source>
        <dbReference type="Pfam" id="PF13610"/>
    </source>
</evidence>
<sequence>MKKANSYHGHRFPPEIISTAVWMYHRFALSFRDVEDLMAHRGVIVSYESIRRWCLKFGPQYQRVLKRRESKGADQWLVDEMYIQIGGEQYYLWRAVDQDGDVLDILVQRRRNRAAAERFFRKVLQRQGRAPRVIVTDKLASYPAAIRTVLPESEHDTRCYANNRAESSQQATRRQEQWDGLLLTQTIRRLCAKMANAN</sequence>
<evidence type="ECO:0000256" key="2">
    <source>
        <dbReference type="ARBA" id="ARBA00023125"/>
    </source>
</evidence>
<dbReference type="GeneID" id="17322010"/>
<keyword evidence="3" id="KW-0233">DNA recombination</keyword>
<dbReference type="PhylomeDB" id="R7QAR3"/>
<dbReference type="GO" id="GO:0003677">
    <property type="term" value="F:DNA binding"/>
    <property type="evidence" value="ECO:0007669"/>
    <property type="project" value="UniProtKB-KW"/>
</dbReference>
<name>R7QAR3_CHOCR</name>
<dbReference type="NCBIfam" id="NF033587">
    <property type="entry name" value="transpos_IS6"/>
    <property type="match status" value="1"/>
</dbReference>
<feature type="domain" description="DDE" evidence="4">
    <location>
        <begin position="75"/>
        <end position="178"/>
    </location>
</feature>
<dbReference type="AlphaFoldDB" id="R7QAR3"/>
<accession>R7QAR3</accession>
<dbReference type="PANTHER" id="PTHR35528:SF3">
    <property type="entry name" value="BLL1675 PROTEIN"/>
    <property type="match status" value="1"/>
</dbReference>
<proteinExistence type="predicted"/>
<dbReference type="InterPro" id="IPR032874">
    <property type="entry name" value="DDE_dom"/>
</dbReference>